<dbReference type="SFLD" id="SFLDS00019">
    <property type="entry name" value="Glutathione_Transferase_(cytos"/>
    <property type="match status" value="2"/>
</dbReference>
<feature type="domain" description="GST C-terminal" evidence="2">
    <location>
        <begin position="88"/>
        <end position="208"/>
    </location>
</feature>
<dbReference type="GO" id="GO:0004364">
    <property type="term" value="F:glutathione transferase activity"/>
    <property type="evidence" value="ECO:0007669"/>
    <property type="project" value="TreeGrafter"/>
</dbReference>
<dbReference type="Gene3D" id="1.20.1050.10">
    <property type="match status" value="2"/>
</dbReference>
<feature type="domain" description="GST N-terminal" evidence="1">
    <location>
        <begin position="1"/>
        <end position="82"/>
    </location>
</feature>
<dbReference type="InterPro" id="IPR010987">
    <property type="entry name" value="Glutathione-S-Trfase_C-like"/>
</dbReference>
<dbReference type="PANTHER" id="PTHR43969:SF8">
    <property type="entry name" value="GLUTATHIONE S TRANSFERASE E13, ISOFORM A-RELATED"/>
    <property type="match status" value="1"/>
</dbReference>
<feature type="domain" description="GST N-terminal" evidence="1">
    <location>
        <begin position="196"/>
        <end position="277"/>
    </location>
</feature>
<protein>
    <recommendedName>
        <fullName evidence="5">Glutathione S-transferase</fullName>
    </recommendedName>
</protein>
<evidence type="ECO:0000313" key="3">
    <source>
        <dbReference type="EMBL" id="KAK4877097.1"/>
    </source>
</evidence>
<feature type="domain" description="GST C-terminal" evidence="2">
    <location>
        <begin position="283"/>
        <end position="402"/>
    </location>
</feature>
<dbReference type="SFLD" id="SFLDG01153">
    <property type="entry name" value="Main.4:_Theta-like"/>
    <property type="match status" value="1"/>
</dbReference>
<name>A0AAN7SDY9_9COLE</name>
<evidence type="ECO:0008006" key="5">
    <source>
        <dbReference type="Google" id="ProtNLM"/>
    </source>
</evidence>
<dbReference type="InterPro" id="IPR004046">
    <property type="entry name" value="GST_C"/>
</dbReference>
<dbReference type="AlphaFoldDB" id="A0AAN7SDY9"/>
<comment type="caution">
    <text evidence="3">The sequence shown here is derived from an EMBL/GenBank/DDBJ whole genome shotgun (WGS) entry which is preliminary data.</text>
</comment>
<dbReference type="GO" id="GO:0006749">
    <property type="term" value="P:glutathione metabolic process"/>
    <property type="evidence" value="ECO:0007669"/>
    <property type="project" value="TreeGrafter"/>
</dbReference>
<dbReference type="InterPro" id="IPR036282">
    <property type="entry name" value="Glutathione-S-Trfase_C_sf"/>
</dbReference>
<sequence length="413" mass="47584">MALKLYTQDMSPTCRSVYLTAAALGLELELILVDVWKKQQFTESFLKINPTHTIPTLDDNGTIVWDSNAINIYLVAKYGEDDSLYPNDIRIRALINQRLFYNAGVIFNLGKTLILKIARKKPLDKEDFLEIKKIYDTLEKFLESTIWIGCDTVTIADFAVFPCMTLLLIYDPLDPKKYPKLSNRLLTFNYNAHNTMTIKLYTQDMSPTCRSVYLTAAALGLNLELITIDVWKKQQFSESFLKINPTHTIPTLDDDGVIIWDSNAINIYLVSKYGNDDSLYPNNINIQAVINQRLFYNASVIFYFGKTLILKIARGKPLDKQDYLEIKKIYKTLETFLESFTWMGCDTVTIADFAVFPCVINLLSCKYLNSEKCPKLANWIQKMENLPYFYVMEQGMQDLEEFANERLTIKSSL</sequence>
<evidence type="ECO:0000259" key="1">
    <source>
        <dbReference type="PROSITE" id="PS50404"/>
    </source>
</evidence>
<dbReference type="Pfam" id="PF02798">
    <property type="entry name" value="GST_N"/>
    <property type="match status" value="1"/>
</dbReference>
<evidence type="ECO:0000259" key="2">
    <source>
        <dbReference type="PROSITE" id="PS50405"/>
    </source>
</evidence>
<dbReference type="PROSITE" id="PS50405">
    <property type="entry name" value="GST_CTER"/>
    <property type="match status" value="2"/>
</dbReference>
<evidence type="ECO:0000313" key="4">
    <source>
        <dbReference type="Proteomes" id="UP001353858"/>
    </source>
</evidence>
<dbReference type="SUPFAM" id="SSF47616">
    <property type="entry name" value="GST C-terminal domain-like"/>
    <property type="match status" value="2"/>
</dbReference>
<dbReference type="Pfam" id="PF00043">
    <property type="entry name" value="GST_C"/>
    <property type="match status" value="1"/>
</dbReference>
<dbReference type="EMBL" id="JARPUR010000004">
    <property type="protein sequence ID" value="KAK4877097.1"/>
    <property type="molecule type" value="Genomic_DNA"/>
</dbReference>
<dbReference type="Gene3D" id="3.40.30.10">
    <property type="entry name" value="Glutaredoxin"/>
    <property type="match status" value="2"/>
</dbReference>
<dbReference type="Pfam" id="PF14497">
    <property type="entry name" value="GST_C_3"/>
    <property type="match status" value="1"/>
</dbReference>
<dbReference type="SUPFAM" id="SSF52833">
    <property type="entry name" value="Thioredoxin-like"/>
    <property type="match status" value="2"/>
</dbReference>
<gene>
    <name evidence="3" type="ORF">RN001_009603</name>
</gene>
<dbReference type="Proteomes" id="UP001353858">
    <property type="component" value="Unassembled WGS sequence"/>
</dbReference>
<dbReference type="SFLD" id="SFLDG00358">
    <property type="entry name" value="Main_(cytGST)"/>
    <property type="match status" value="2"/>
</dbReference>
<keyword evidence="4" id="KW-1185">Reference proteome</keyword>
<dbReference type="InterPro" id="IPR004045">
    <property type="entry name" value="Glutathione_S-Trfase_N"/>
</dbReference>
<organism evidence="3 4">
    <name type="scientific">Aquatica leii</name>
    <dbReference type="NCBI Taxonomy" id="1421715"/>
    <lineage>
        <taxon>Eukaryota</taxon>
        <taxon>Metazoa</taxon>
        <taxon>Ecdysozoa</taxon>
        <taxon>Arthropoda</taxon>
        <taxon>Hexapoda</taxon>
        <taxon>Insecta</taxon>
        <taxon>Pterygota</taxon>
        <taxon>Neoptera</taxon>
        <taxon>Endopterygota</taxon>
        <taxon>Coleoptera</taxon>
        <taxon>Polyphaga</taxon>
        <taxon>Elateriformia</taxon>
        <taxon>Elateroidea</taxon>
        <taxon>Lampyridae</taxon>
        <taxon>Luciolinae</taxon>
        <taxon>Aquatica</taxon>
    </lineage>
</organism>
<dbReference type="InterPro" id="IPR040079">
    <property type="entry name" value="Glutathione_S-Trfase"/>
</dbReference>
<proteinExistence type="predicted"/>
<reference evidence="4" key="1">
    <citation type="submission" date="2023-01" db="EMBL/GenBank/DDBJ databases">
        <title>Key to firefly adult light organ development and bioluminescence: homeobox transcription factors regulate luciferase expression and transportation to peroxisome.</title>
        <authorList>
            <person name="Fu X."/>
        </authorList>
    </citation>
    <scope>NUCLEOTIDE SEQUENCE [LARGE SCALE GENOMIC DNA]</scope>
</reference>
<dbReference type="Pfam" id="PF13409">
    <property type="entry name" value="GST_N_2"/>
    <property type="match status" value="1"/>
</dbReference>
<accession>A0AAN7SDY9</accession>
<dbReference type="InterPro" id="IPR036249">
    <property type="entry name" value="Thioredoxin-like_sf"/>
</dbReference>
<dbReference type="PROSITE" id="PS50404">
    <property type="entry name" value="GST_NTER"/>
    <property type="match status" value="2"/>
</dbReference>
<dbReference type="FunFam" id="3.40.30.10:FF:000034">
    <property type="entry name" value="glutathione S-transferase 1"/>
    <property type="match status" value="2"/>
</dbReference>
<dbReference type="PANTHER" id="PTHR43969">
    <property type="entry name" value="GLUTATHIONE S TRANSFERASE D10, ISOFORM A-RELATED"/>
    <property type="match status" value="1"/>
</dbReference>
<dbReference type="CDD" id="cd03045">
    <property type="entry name" value="GST_N_Delta_Epsilon"/>
    <property type="match status" value="2"/>
</dbReference>